<dbReference type="OrthoDB" id="444338at2759"/>
<dbReference type="PANTHER" id="PTHR23248:SF9">
    <property type="entry name" value="PHOSPHOLIPID SCRAMBLASE"/>
    <property type="match status" value="1"/>
</dbReference>
<dbReference type="eggNOG" id="ENOG502S2KD">
    <property type="taxonomic scope" value="Eukaryota"/>
</dbReference>
<dbReference type="AlphaFoldDB" id="A0A0L0FQM0"/>
<evidence type="ECO:0000256" key="2">
    <source>
        <dbReference type="RuleBase" id="RU363116"/>
    </source>
</evidence>
<dbReference type="GeneID" id="25909244"/>
<dbReference type="RefSeq" id="XP_014152748.1">
    <property type="nucleotide sequence ID" value="XM_014297273.1"/>
</dbReference>
<feature type="region of interest" description="Disordered" evidence="3">
    <location>
        <begin position="1"/>
        <end position="29"/>
    </location>
</feature>
<name>A0A0L0FQM0_9EUKA</name>
<dbReference type="EMBL" id="KQ242413">
    <property type="protein sequence ID" value="KNC78846.1"/>
    <property type="molecule type" value="Genomic_DNA"/>
</dbReference>
<evidence type="ECO:0000313" key="5">
    <source>
        <dbReference type="Proteomes" id="UP000054560"/>
    </source>
</evidence>
<dbReference type="InterPro" id="IPR005552">
    <property type="entry name" value="Scramblase"/>
</dbReference>
<feature type="compositionally biased region" description="Basic and acidic residues" evidence="3">
    <location>
        <begin position="1"/>
        <end position="21"/>
    </location>
</feature>
<dbReference type="GO" id="GO:0005886">
    <property type="term" value="C:plasma membrane"/>
    <property type="evidence" value="ECO:0007669"/>
    <property type="project" value="TreeGrafter"/>
</dbReference>
<evidence type="ECO:0000313" key="4">
    <source>
        <dbReference type="EMBL" id="KNC78846.1"/>
    </source>
</evidence>
<accession>A0A0L0FQM0</accession>
<evidence type="ECO:0000256" key="3">
    <source>
        <dbReference type="SAM" id="MobiDB-lite"/>
    </source>
</evidence>
<comment type="similarity">
    <text evidence="1 2">Belongs to the phospholipid scramblase family.</text>
</comment>
<dbReference type="PANTHER" id="PTHR23248">
    <property type="entry name" value="PHOSPHOLIPID SCRAMBLASE-RELATED"/>
    <property type="match status" value="1"/>
</dbReference>
<gene>
    <name evidence="4" type="ORF">SARC_08740</name>
</gene>
<proteinExistence type="inferred from homology"/>
<protein>
    <recommendedName>
        <fullName evidence="2">Phospholipid scramblase</fullName>
    </recommendedName>
</protein>
<dbReference type="GO" id="GO:0017128">
    <property type="term" value="F:phospholipid scramblase activity"/>
    <property type="evidence" value="ECO:0007669"/>
    <property type="project" value="InterPro"/>
</dbReference>
<dbReference type="Proteomes" id="UP000054560">
    <property type="component" value="Unassembled WGS sequence"/>
</dbReference>
<sequence>MISKDAKLLSKEVDSQNREMDDFNVGDDVPLLSQSLQHSDIEDKPPPDYQSSTLFEGKGVTIRKHTQIGEVVAQACNVPWEQANQYAIAALPQDKWVDSANDSTRWKPSAETLTSLERVLHVQEESSFFDRCLFNWLGCGNLRPLQLHLSVDEESGVLYTVQRDFMLGGVCGCPLTMDMFKVSGGNKVPIGRVRENFDDWFDKCFQVCCKATVYHDVQTLGPNWGDGERDNTKNYISAQPGHAENPMSQDGRKFTRMPHDDDYKTVYTLRANLSCCGRVNNCCGSTCFKNDMVFDVLDRQGVAMATVQKTYAPSEHMGCNAFCRAGQRFSNYLVEFPEDATVEARALIVTSVFQLDFHRFEKRGGKNH</sequence>
<evidence type="ECO:0000256" key="1">
    <source>
        <dbReference type="ARBA" id="ARBA00005350"/>
    </source>
</evidence>
<reference evidence="4 5" key="1">
    <citation type="submission" date="2011-02" db="EMBL/GenBank/DDBJ databases">
        <title>The Genome Sequence of Sphaeroforma arctica JP610.</title>
        <authorList>
            <consortium name="The Broad Institute Genome Sequencing Platform"/>
            <person name="Russ C."/>
            <person name="Cuomo C."/>
            <person name="Young S.K."/>
            <person name="Zeng Q."/>
            <person name="Gargeya S."/>
            <person name="Alvarado L."/>
            <person name="Berlin A."/>
            <person name="Chapman S.B."/>
            <person name="Chen Z."/>
            <person name="Freedman E."/>
            <person name="Gellesch M."/>
            <person name="Goldberg J."/>
            <person name="Griggs A."/>
            <person name="Gujja S."/>
            <person name="Heilman E."/>
            <person name="Heiman D."/>
            <person name="Howarth C."/>
            <person name="Mehta T."/>
            <person name="Neiman D."/>
            <person name="Pearson M."/>
            <person name="Roberts A."/>
            <person name="Saif S."/>
            <person name="Shea T."/>
            <person name="Shenoy N."/>
            <person name="Sisk P."/>
            <person name="Stolte C."/>
            <person name="Sykes S."/>
            <person name="White J."/>
            <person name="Yandava C."/>
            <person name="Burger G."/>
            <person name="Gray M.W."/>
            <person name="Holland P.W.H."/>
            <person name="King N."/>
            <person name="Lang F.B.F."/>
            <person name="Roger A.J."/>
            <person name="Ruiz-Trillo I."/>
            <person name="Haas B."/>
            <person name="Nusbaum C."/>
            <person name="Birren B."/>
        </authorList>
    </citation>
    <scope>NUCLEOTIDE SEQUENCE [LARGE SCALE GENOMIC DNA]</scope>
    <source>
        <strain evidence="4 5">JP610</strain>
    </source>
</reference>
<organism evidence="4 5">
    <name type="scientific">Sphaeroforma arctica JP610</name>
    <dbReference type="NCBI Taxonomy" id="667725"/>
    <lineage>
        <taxon>Eukaryota</taxon>
        <taxon>Ichthyosporea</taxon>
        <taxon>Ichthyophonida</taxon>
        <taxon>Sphaeroforma</taxon>
    </lineage>
</organism>
<dbReference type="Pfam" id="PF03803">
    <property type="entry name" value="Scramblase"/>
    <property type="match status" value="1"/>
</dbReference>
<keyword evidence="5" id="KW-1185">Reference proteome</keyword>